<feature type="transmembrane region" description="Helical" evidence="16">
    <location>
        <begin position="168"/>
        <end position="189"/>
    </location>
</feature>
<evidence type="ECO:0000256" key="9">
    <source>
        <dbReference type="ARBA" id="ARBA00022842"/>
    </source>
</evidence>
<evidence type="ECO:0000259" key="17">
    <source>
        <dbReference type="PROSITE" id="PS50125"/>
    </source>
</evidence>
<feature type="transmembrane region" description="Helical" evidence="16">
    <location>
        <begin position="835"/>
        <end position="858"/>
    </location>
</feature>
<dbReference type="PANTHER" id="PTHR45627:SF8">
    <property type="entry name" value="ADENYLATE CYCLASE TYPE 9"/>
    <property type="match status" value="1"/>
</dbReference>
<evidence type="ECO:0000256" key="16">
    <source>
        <dbReference type="SAM" id="Phobius"/>
    </source>
</evidence>
<evidence type="ECO:0000256" key="13">
    <source>
        <dbReference type="ARBA" id="ARBA00023239"/>
    </source>
</evidence>
<evidence type="ECO:0000256" key="5">
    <source>
        <dbReference type="ARBA" id="ARBA00022692"/>
    </source>
</evidence>
<dbReference type="SUPFAM" id="SSF55073">
    <property type="entry name" value="Nucleotide cyclase"/>
    <property type="match status" value="2"/>
</dbReference>
<dbReference type="GO" id="GO:0006171">
    <property type="term" value="P:cAMP biosynthetic process"/>
    <property type="evidence" value="ECO:0007669"/>
    <property type="project" value="UniProtKB-KW"/>
</dbReference>
<evidence type="ECO:0000256" key="14">
    <source>
        <dbReference type="RuleBase" id="RU000405"/>
    </source>
</evidence>
<evidence type="ECO:0000313" key="18">
    <source>
        <dbReference type="EMBL" id="KAB7494542.1"/>
    </source>
</evidence>
<keyword evidence="7" id="KW-0547">Nucleotide-binding</keyword>
<evidence type="ECO:0000313" key="19">
    <source>
        <dbReference type="Proteomes" id="UP000326759"/>
    </source>
</evidence>
<organism evidence="18 19">
    <name type="scientific">Armadillidium nasatum</name>
    <dbReference type="NCBI Taxonomy" id="96803"/>
    <lineage>
        <taxon>Eukaryota</taxon>
        <taxon>Metazoa</taxon>
        <taxon>Ecdysozoa</taxon>
        <taxon>Arthropoda</taxon>
        <taxon>Crustacea</taxon>
        <taxon>Multicrustacea</taxon>
        <taxon>Malacostraca</taxon>
        <taxon>Eumalacostraca</taxon>
        <taxon>Peracarida</taxon>
        <taxon>Isopoda</taxon>
        <taxon>Oniscidea</taxon>
        <taxon>Crinocheta</taxon>
        <taxon>Armadillidiidae</taxon>
        <taxon>Armadillidium</taxon>
    </lineage>
</organism>
<comment type="cofactor">
    <cofactor evidence="2">
        <name>Mg(2+)</name>
        <dbReference type="ChEBI" id="CHEBI:18420"/>
    </cofactor>
</comment>
<keyword evidence="19" id="KW-1185">Reference proteome</keyword>
<keyword evidence="10 16" id="KW-1133">Transmembrane helix</keyword>
<dbReference type="Pfam" id="PF00211">
    <property type="entry name" value="Guanylate_cyc"/>
    <property type="match status" value="2"/>
</dbReference>
<dbReference type="FunFam" id="3.30.70.1230:FF:000008">
    <property type="entry name" value="Adenylate cyclase type 9"/>
    <property type="match status" value="1"/>
</dbReference>
<dbReference type="InterPro" id="IPR001054">
    <property type="entry name" value="A/G_cyclase"/>
</dbReference>
<keyword evidence="12 16" id="KW-0472">Membrane</keyword>
<evidence type="ECO:0000256" key="8">
    <source>
        <dbReference type="ARBA" id="ARBA00022840"/>
    </source>
</evidence>
<dbReference type="SMART" id="SM00044">
    <property type="entry name" value="CYCc"/>
    <property type="match status" value="2"/>
</dbReference>
<feature type="transmembrane region" description="Helical" evidence="16">
    <location>
        <begin position="943"/>
        <end position="966"/>
    </location>
</feature>
<dbReference type="EC" id="4.6.1.1" evidence="4"/>
<dbReference type="GO" id="GO:0005524">
    <property type="term" value="F:ATP binding"/>
    <property type="evidence" value="ECO:0007669"/>
    <property type="project" value="UniProtKB-KW"/>
</dbReference>
<dbReference type="GO" id="GO:0046872">
    <property type="term" value="F:metal ion binding"/>
    <property type="evidence" value="ECO:0007669"/>
    <property type="project" value="UniProtKB-KW"/>
</dbReference>
<feature type="transmembrane region" description="Helical" evidence="16">
    <location>
        <begin position="808"/>
        <end position="829"/>
    </location>
</feature>
<evidence type="ECO:0000256" key="7">
    <source>
        <dbReference type="ARBA" id="ARBA00022741"/>
    </source>
</evidence>
<protein>
    <recommendedName>
        <fullName evidence="4">adenylate cyclase</fullName>
        <ecNumber evidence="4">4.6.1.1</ecNumber>
    </recommendedName>
</protein>
<evidence type="ECO:0000256" key="11">
    <source>
        <dbReference type="ARBA" id="ARBA00022998"/>
    </source>
</evidence>
<evidence type="ECO:0000256" key="1">
    <source>
        <dbReference type="ARBA" id="ARBA00001593"/>
    </source>
</evidence>
<keyword evidence="5 16" id="KW-0812">Transmembrane</keyword>
<feature type="region of interest" description="Disordered" evidence="15">
    <location>
        <begin position="589"/>
        <end position="615"/>
    </location>
</feature>
<keyword evidence="8" id="KW-0067">ATP-binding</keyword>
<feature type="transmembrane region" description="Helical" evidence="16">
    <location>
        <begin position="196"/>
        <end position="218"/>
    </location>
</feature>
<evidence type="ECO:0000256" key="10">
    <source>
        <dbReference type="ARBA" id="ARBA00022989"/>
    </source>
</evidence>
<dbReference type="SUPFAM" id="SSF81665">
    <property type="entry name" value="Calcium ATPase, transmembrane domain M"/>
    <property type="match status" value="1"/>
</dbReference>
<feature type="domain" description="Guanylate cyclase" evidence="17">
    <location>
        <begin position="1089"/>
        <end position="1229"/>
    </location>
</feature>
<comment type="catalytic activity">
    <reaction evidence="1">
        <text>ATP = 3',5'-cyclic AMP + diphosphate</text>
        <dbReference type="Rhea" id="RHEA:15389"/>
        <dbReference type="ChEBI" id="CHEBI:30616"/>
        <dbReference type="ChEBI" id="CHEBI:33019"/>
        <dbReference type="ChEBI" id="CHEBI:58165"/>
        <dbReference type="EC" id="4.6.1.1"/>
    </reaction>
</comment>
<reference evidence="18 19" key="1">
    <citation type="journal article" date="2019" name="PLoS Biol.">
        <title>Sex chromosomes control vertical transmission of feminizing Wolbachia symbionts in an isopod.</title>
        <authorList>
            <person name="Becking T."/>
            <person name="Chebbi M.A."/>
            <person name="Giraud I."/>
            <person name="Moumen B."/>
            <person name="Laverre T."/>
            <person name="Caubet Y."/>
            <person name="Peccoud J."/>
            <person name="Gilbert C."/>
            <person name="Cordaux R."/>
        </authorList>
    </citation>
    <scope>NUCLEOTIDE SEQUENCE [LARGE SCALE GENOMIC DNA]</scope>
    <source>
        <strain evidence="18">ANa2</strain>
        <tissue evidence="18">Whole body excluding digestive tract and cuticle</tissue>
    </source>
</reference>
<name>A0A5N5SL27_9CRUS</name>
<feature type="transmembrane region" description="Helical" evidence="16">
    <location>
        <begin position="76"/>
        <end position="95"/>
    </location>
</feature>
<gene>
    <name evidence="18" type="primary">Adcy9</name>
    <name evidence="18" type="ORF">Anas_09186</name>
</gene>
<feature type="transmembrane region" description="Helical" evidence="16">
    <location>
        <begin position="224"/>
        <end position="246"/>
    </location>
</feature>
<feature type="compositionally biased region" description="Pro residues" evidence="15">
    <location>
        <begin position="637"/>
        <end position="651"/>
    </location>
</feature>
<dbReference type="Gene3D" id="3.30.70.1230">
    <property type="entry name" value="Nucleotide cyclase"/>
    <property type="match status" value="2"/>
</dbReference>
<feature type="transmembrane region" description="Helical" evidence="16">
    <location>
        <begin position="887"/>
        <end position="910"/>
    </location>
</feature>
<dbReference type="OrthoDB" id="10035433at2759"/>
<evidence type="ECO:0000256" key="2">
    <source>
        <dbReference type="ARBA" id="ARBA00001946"/>
    </source>
</evidence>
<keyword evidence="9" id="KW-0460">Magnesium</keyword>
<dbReference type="PROSITE" id="PS50125">
    <property type="entry name" value="GUANYLATE_CYCLASE_2"/>
    <property type="match status" value="2"/>
</dbReference>
<dbReference type="GO" id="GO:0005886">
    <property type="term" value="C:plasma membrane"/>
    <property type="evidence" value="ECO:0007669"/>
    <property type="project" value="TreeGrafter"/>
</dbReference>
<dbReference type="GO" id="GO:0004016">
    <property type="term" value="F:adenylate cyclase activity"/>
    <property type="evidence" value="ECO:0007669"/>
    <property type="project" value="UniProtKB-EC"/>
</dbReference>
<comment type="subcellular location">
    <subcellularLocation>
        <location evidence="3">Membrane</location>
        <topology evidence="3">Multi-pass membrane protein</topology>
    </subcellularLocation>
</comment>
<dbReference type="PANTHER" id="PTHR45627">
    <property type="entry name" value="ADENYLATE CYCLASE TYPE 1"/>
    <property type="match status" value="1"/>
</dbReference>
<feature type="transmembrane region" description="Helical" evidence="16">
    <location>
        <begin position="133"/>
        <end position="156"/>
    </location>
</feature>
<evidence type="ECO:0000256" key="15">
    <source>
        <dbReference type="SAM" id="MobiDB-lite"/>
    </source>
</evidence>
<dbReference type="CDD" id="cd07302">
    <property type="entry name" value="CHD"/>
    <property type="match status" value="2"/>
</dbReference>
<keyword evidence="6" id="KW-0479">Metal-binding</keyword>
<keyword evidence="11" id="KW-0115">cAMP biosynthesis</keyword>
<feature type="transmembrane region" description="Helical" evidence="16">
    <location>
        <begin position="101"/>
        <end position="121"/>
    </location>
</feature>
<proteinExistence type="inferred from homology"/>
<accession>A0A5N5SL27</accession>
<evidence type="ECO:0000256" key="12">
    <source>
        <dbReference type="ARBA" id="ARBA00023136"/>
    </source>
</evidence>
<evidence type="ECO:0000256" key="3">
    <source>
        <dbReference type="ARBA" id="ARBA00004141"/>
    </source>
</evidence>
<dbReference type="EMBL" id="SEYY01023913">
    <property type="protein sequence ID" value="KAB7494542.1"/>
    <property type="molecule type" value="Genomic_DNA"/>
</dbReference>
<dbReference type="GO" id="GO:0035556">
    <property type="term" value="P:intracellular signal transduction"/>
    <property type="evidence" value="ECO:0007669"/>
    <property type="project" value="InterPro"/>
</dbReference>
<dbReference type="Proteomes" id="UP000326759">
    <property type="component" value="Unassembled WGS sequence"/>
</dbReference>
<sequence length="1282" mass="145083">MDLENEEESKSMLEEEVLCLAIPPQIHAQMLEKHKSTCCPKLFERASSKWWNPKFDSDILEQQYIDSSLPKLTIRFRYALSYALLSTFVWSIYWMSSDSDLWAMCVLSSVSIAFLILVLIFYSHHKHYQRHRLLLSCVAALFLMGSSLLPFGIYVSKNYWGVISKSTLVVDLSAPCIFTFYIEVLLLVYTIIPLPLYLAITLCTLYTVVFEVLTIVLLKDFQGLTIVLRILLHLGIHLIGSHIMIMNEVRMRGTFMSVGQSLLVRRQFEIEKALKEKMIQSVMPPKVANWLMEKAHSEDVEDYSTFSEDGPILRKVSSPRSSNAGDSSLHGETFRPFNMNIMDNVSILFADIVGFTRMSSNKTAEQLVGLLNDLFGRFDELCVQNGCEKINTLGDCYYAVSGCPEPRTDHAECCVNMGLAMIKAIKQFDADTHEDVNMRVGVHTGKVLCGIVGTMRFKFDVWSQDVSFANHMESTGKPGQVHITDTTYQFLPSNMFLVEDGPVIPSPGSQGQVKEHKTYFITGLVDVKEEVMSGVTSCDSPLPSYFPTVASDIMDTGENRNVAVSDMKSSSLPNMIDCLVETDSKGKIVSKSTAGAGDPSNGTESPRGRNAMFGNNETATGRKLKILSPSSILLPLSSPPSPSPAAPPPTPKAVEEGDPFRNLSLKDPRKDSGIRSRRSSIQDEMFSMNGLNTGDLLINRVSDYFTTSHSSVSDIRFDSSEGKVTTGQSVLFNLREWEKKFLQMRKQSDLQLIKCVQQERRSYITVSPLSPFTLFFVDTDLEKQYRESAHQLRKDEARTLACTIYNTYFDILITVLIFLCVSSALAILFGFSLVWLVLFVLFITWHVFILLLCLYEVVRFTNGIESYSNSCLAQVYKNITRWSSWHACGASLLCLPICITLAHFTCTIIVEGDFSVRYFCYIVGLSVIHFCNFTQLNWWMKNALATIGTIVFLVLIGTPICSPPFLFAEGQNETNITSQNPLFNLTLLWNVSTSAFNVHESNDIPGNWFHKESIVAYSMLLLLVWLLNREFEISYRLSYYGYVMAMKDKHNVQNMKNQAEWLLHNIIPKHVANIIKSTAKYSENHKNVGVMFASIMNFNELYNEDYSSGKEYLRFLNELVADFDELLTKEQFKNIEKIKTIGSTYMAASGLNHSIRKANAYQNQHICDLVDFAREMFRVIENFNQNMIGFKFILRIGINNGDVTAGVIGTTKLFYDIWGDTVNIASRMDSTGLPNKIQVTEECANILRPMYSLEQRGSVYVKGKDHMNVFLLNSDYREEKER</sequence>
<feature type="compositionally biased region" description="Basic and acidic residues" evidence="15">
    <location>
        <begin position="653"/>
        <end position="674"/>
    </location>
</feature>
<dbReference type="InterPro" id="IPR018297">
    <property type="entry name" value="A/G_cyclase_CS"/>
</dbReference>
<feature type="domain" description="Guanylate cyclase" evidence="17">
    <location>
        <begin position="346"/>
        <end position="473"/>
    </location>
</feature>
<dbReference type="PROSITE" id="PS00452">
    <property type="entry name" value="GUANYLATE_CYCLASE_1"/>
    <property type="match status" value="1"/>
</dbReference>
<dbReference type="InterPro" id="IPR023298">
    <property type="entry name" value="ATPase_P-typ_TM_dom_sf"/>
</dbReference>
<comment type="similarity">
    <text evidence="14">Belongs to the adenylyl cyclase class-4/guanylyl cyclase family.</text>
</comment>
<evidence type="ECO:0000256" key="6">
    <source>
        <dbReference type="ARBA" id="ARBA00022723"/>
    </source>
</evidence>
<dbReference type="GO" id="GO:0007189">
    <property type="term" value="P:adenylate cyclase-activating G protein-coupled receptor signaling pathway"/>
    <property type="evidence" value="ECO:0007669"/>
    <property type="project" value="TreeGrafter"/>
</dbReference>
<dbReference type="InterPro" id="IPR029787">
    <property type="entry name" value="Nucleotide_cyclase"/>
</dbReference>
<keyword evidence="13 14" id="KW-0456">Lyase</keyword>
<evidence type="ECO:0000256" key="4">
    <source>
        <dbReference type="ARBA" id="ARBA00012201"/>
    </source>
</evidence>
<feature type="region of interest" description="Disordered" evidence="15">
    <location>
        <begin position="632"/>
        <end position="678"/>
    </location>
</feature>
<comment type="caution">
    <text evidence="18">The sequence shown here is derived from an EMBL/GenBank/DDBJ whole genome shotgun (WGS) entry which is preliminary data.</text>
</comment>
<feature type="transmembrane region" description="Helical" evidence="16">
    <location>
        <begin position="916"/>
        <end position="936"/>
    </location>
</feature>